<comment type="caution">
    <text evidence="2">The sequence shown here is derived from an EMBL/GenBank/DDBJ whole genome shotgun (WGS) entry which is preliminary data.</text>
</comment>
<reference evidence="2" key="1">
    <citation type="submission" date="2021-07" db="EMBL/GenBank/DDBJ databases">
        <authorList>
            <person name="Catto M.A."/>
            <person name="Jacobson A."/>
            <person name="Kennedy G."/>
            <person name="Labadie P."/>
            <person name="Hunt B.G."/>
            <person name="Srinivasan R."/>
        </authorList>
    </citation>
    <scope>NUCLEOTIDE SEQUENCE</scope>
    <source>
        <strain evidence="2">PL_HMW_Pooled</strain>
        <tissue evidence="2">Head</tissue>
    </source>
</reference>
<evidence type="ECO:0000313" key="2">
    <source>
        <dbReference type="EMBL" id="KAK3923899.1"/>
    </source>
</evidence>
<dbReference type="Proteomes" id="UP001219518">
    <property type="component" value="Unassembled WGS sequence"/>
</dbReference>
<dbReference type="EMBL" id="JAHWGI010001155">
    <property type="protein sequence ID" value="KAK3923899.1"/>
    <property type="molecule type" value="Genomic_DNA"/>
</dbReference>
<feature type="domain" description="Transposable element P transposase-like GTP-binding insertion" evidence="1">
    <location>
        <begin position="10"/>
        <end position="83"/>
    </location>
</feature>
<evidence type="ECO:0000313" key="3">
    <source>
        <dbReference type="Proteomes" id="UP001219518"/>
    </source>
</evidence>
<reference evidence="2" key="2">
    <citation type="journal article" date="2023" name="BMC Genomics">
        <title>Pest status, molecular evolution, and epigenetic factors derived from the genome assembly of Frankliniella fusca, a thysanopteran phytovirus vector.</title>
        <authorList>
            <person name="Catto M.A."/>
            <person name="Labadie P.E."/>
            <person name="Jacobson A.L."/>
            <person name="Kennedy G.G."/>
            <person name="Srinivasan R."/>
            <person name="Hunt B.G."/>
        </authorList>
    </citation>
    <scope>NUCLEOTIDE SEQUENCE</scope>
    <source>
        <strain evidence="2">PL_HMW_Pooled</strain>
    </source>
</reference>
<protein>
    <submittedName>
        <fullName evidence="2">Fusion glycoprotein F0</fullName>
    </submittedName>
</protein>
<evidence type="ECO:0000259" key="1">
    <source>
        <dbReference type="Pfam" id="PF21788"/>
    </source>
</evidence>
<gene>
    <name evidence="2" type="ORF">KUF71_002293</name>
</gene>
<keyword evidence="3" id="KW-1185">Reference proteome</keyword>
<sequence length="88" mass="10474">MKRLWTRVVNKKRLELPECLVKLSHYEAVVRLEEKQGIRSAFTLTKDHLNPTTYQRMNVRMAMQFFSHTVGTTMENYKLRGEKDLEDS</sequence>
<dbReference type="InterPro" id="IPR048366">
    <property type="entry name" value="TNP-like_GBD"/>
</dbReference>
<name>A0AAE1LMC7_9NEOP</name>
<dbReference type="Pfam" id="PF21788">
    <property type="entry name" value="TNP-like_GBD"/>
    <property type="match status" value="1"/>
</dbReference>
<organism evidence="2 3">
    <name type="scientific">Frankliniella fusca</name>
    <dbReference type="NCBI Taxonomy" id="407009"/>
    <lineage>
        <taxon>Eukaryota</taxon>
        <taxon>Metazoa</taxon>
        <taxon>Ecdysozoa</taxon>
        <taxon>Arthropoda</taxon>
        <taxon>Hexapoda</taxon>
        <taxon>Insecta</taxon>
        <taxon>Pterygota</taxon>
        <taxon>Neoptera</taxon>
        <taxon>Paraneoptera</taxon>
        <taxon>Thysanoptera</taxon>
        <taxon>Terebrantia</taxon>
        <taxon>Thripoidea</taxon>
        <taxon>Thripidae</taxon>
        <taxon>Frankliniella</taxon>
    </lineage>
</organism>
<accession>A0AAE1LMC7</accession>
<dbReference type="AlphaFoldDB" id="A0AAE1LMC7"/>
<proteinExistence type="predicted"/>